<reference evidence="1" key="1">
    <citation type="submission" date="2022-06" db="EMBL/GenBank/DDBJ databases">
        <title>Phylogenomic reconstructions and comparative analyses of Kickxellomycotina fungi.</title>
        <authorList>
            <person name="Reynolds N.K."/>
            <person name="Stajich J.E."/>
            <person name="Barry K."/>
            <person name="Grigoriev I.V."/>
            <person name="Crous P."/>
            <person name="Smith M.E."/>
        </authorList>
    </citation>
    <scope>NUCLEOTIDE SEQUENCE</scope>
    <source>
        <strain evidence="1">RSA 2271</strain>
    </source>
</reference>
<dbReference type="Proteomes" id="UP001145114">
    <property type="component" value="Unassembled WGS sequence"/>
</dbReference>
<dbReference type="EMBL" id="JAMZIH010001061">
    <property type="protein sequence ID" value="KAJ1678552.1"/>
    <property type="molecule type" value="Genomic_DNA"/>
</dbReference>
<proteinExistence type="predicted"/>
<keyword evidence="2" id="KW-1185">Reference proteome</keyword>
<feature type="non-terminal residue" evidence="1">
    <location>
        <position position="1"/>
    </location>
</feature>
<sequence length="830" mass="91378">AGNEGPNFNSVGCPGGTTEDVIGVGAYVGHADMEAEYSLLEPVKERPFTWSSRGPTADGSRGVDIYAPGSAITSFPRYTKRKYVHVNGTSMSSPNLCGCLALLVSGLKAKGLSFSPYSLRTAILNTAKSVNDAMSTGFIQVEDAWSYLVKYSSPLSKARDPSASINDLDVAYDITVMSNVAANRGFFIHSLEECMYTQTRSVKVTPKFLIDPAANYDADTEGTNGQLNHLAQLSFNKRIILTTTKSWIRAPDFLFLNSSANTFNLQVNPKALTPGELHYGEVRAYDSENPDRGPLFSIPVTVIKPEDLGTGGQHMYTAEFAPGEAFRRFIHVPIGATLANIQLTNHNHKEGVPAMFYLVGSQIFPQRRYDYNEFKHSLRFSVGSYGSGQKQEERKVLDVKVVGGHTLLFTATQFWSNIGKHWLDIKITFGGASISPSPSENGCEQAIYFDGNIASTRLDLTSHVRYIQNATPSVSFDTHRKHIAPTDSEISPLSERDVLPNRQRIYQLVLTYKFTTTKADTKATIRFSPCDGFIYDSWFEGKLMYVYNTNKKLIANQTIYPKSINLAKGDYIVKVQVRHYSPKHLEGITSTPLVVDIKLDKPVSLTVARSYNDLFAPSEDGSPKVGVFLEKGHICPLFVKNAPQETSSIPKNAEAGDVLVGRVRLEFGYKTLQSFPAKWIVSVKKKPADGKGPAASNDDGTKKLQKKVNDLKLQMIPQIRDREQRQKLVAELGKDIPEDSLQYLQLLRSQMSVYDPDACRDLLAHQEAPARGGDGQRILEAPGTPTLTAENSSELGSLADKLITLATREFGDGGPGGKISQLKLKPQTNE</sequence>
<organism evidence="1 2">
    <name type="scientific">Spiromyces aspiralis</name>
    <dbReference type="NCBI Taxonomy" id="68401"/>
    <lineage>
        <taxon>Eukaryota</taxon>
        <taxon>Fungi</taxon>
        <taxon>Fungi incertae sedis</taxon>
        <taxon>Zoopagomycota</taxon>
        <taxon>Kickxellomycotina</taxon>
        <taxon>Kickxellomycetes</taxon>
        <taxon>Kickxellales</taxon>
        <taxon>Kickxellaceae</taxon>
        <taxon>Spiromyces</taxon>
    </lineage>
</organism>
<name>A0ACC1HTH8_9FUNG</name>
<evidence type="ECO:0000313" key="1">
    <source>
        <dbReference type="EMBL" id="KAJ1678552.1"/>
    </source>
</evidence>
<accession>A0ACC1HTH8</accession>
<gene>
    <name evidence="1" type="ORF">EV182_003825</name>
</gene>
<protein>
    <submittedName>
        <fullName evidence="1">Uncharacterized protein</fullName>
    </submittedName>
</protein>
<feature type="non-terminal residue" evidence="1">
    <location>
        <position position="830"/>
    </location>
</feature>
<comment type="caution">
    <text evidence="1">The sequence shown here is derived from an EMBL/GenBank/DDBJ whole genome shotgun (WGS) entry which is preliminary data.</text>
</comment>
<evidence type="ECO:0000313" key="2">
    <source>
        <dbReference type="Proteomes" id="UP001145114"/>
    </source>
</evidence>